<evidence type="ECO:0000313" key="1">
    <source>
        <dbReference type="EMBL" id="EFJ48190.1"/>
    </source>
</evidence>
<dbReference type="GeneID" id="9618298"/>
<protein>
    <submittedName>
        <fullName evidence="1">Uncharacterized protein</fullName>
    </submittedName>
</protein>
<dbReference type="PANTHER" id="PTHR31728">
    <property type="entry name" value="ABRAXAS FAMILY MEMBER"/>
    <property type="match status" value="1"/>
</dbReference>
<dbReference type="GO" id="GO:0005634">
    <property type="term" value="C:nucleus"/>
    <property type="evidence" value="ECO:0007669"/>
    <property type="project" value="TreeGrafter"/>
</dbReference>
<dbReference type="KEGG" id="vcn:VOLCADRAFT_91310"/>
<name>D8TWQ6_VOLCA</name>
<organism evidence="2">
    <name type="scientific">Volvox carteri f. nagariensis</name>
    <dbReference type="NCBI Taxonomy" id="3068"/>
    <lineage>
        <taxon>Eukaryota</taxon>
        <taxon>Viridiplantae</taxon>
        <taxon>Chlorophyta</taxon>
        <taxon>core chlorophytes</taxon>
        <taxon>Chlorophyceae</taxon>
        <taxon>CS clade</taxon>
        <taxon>Chlamydomonadales</taxon>
        <taxon>Volvocaceae</taxon>
        <taxon>Volvox</taxon>
    </lineage>
</organism>
<dbReference type="OrthoDB" id="547839at2759"/>
<dbReference type="AlphaFoldDB" id="D8TWQ6"/>
<dbReference type="PANTHER" id="PTHR31728:SF5">
    <property type="entry name" value="OS07G0540200 PROTEIN"/>
    <property type="match status" value="1"/>
</dbReference>
<reference evidence="1 2" key="1">
    <citation type="journal article" date="2010" name="Science">
        <title>Genomic analysis of organismal complexity in the multicellular green alga Volvox carteri.</title>
        <authorList>
            <person name="Prochnik S.E."/>
            <person name="Umen J."/>
            <person name="Nedelcu A.M."/>
            <person name="Hallmann A."/>
            <person name="Miller S.M."/>
            <person name="Nishii I."/>
            <person name="Ferris P."/>
            <person name="Kuo A."/>
            <person name="Mitros T."/>
            <person name="Fritz-Laylin L.K."/>
            <person name="Hellsten U."/>
            <person name="Chapman J."/>
            <person name="Simakov O."/>
            <person name="Rensing S.A."/>
            <person name="Terry A."/>
            <person name="Pangilinan J."/>
            <person name="Kapitonov V."/>
            <person name="Jurka J."/>
            <person name="Salamov A."/>
            <person name="Shapiro H."/>
            <person name="Schmutz J."/>
            <person name="Grimwood J."/>
            <person name="Lindquist E."/>
            <person name="Lucas S."/>
            <person name="Grigoriev I.V."/>
            <person name="Schmitt R."/>
            <person name="Kirk D."/>
            <person name="Rokhsar D.S."/>
        </authorList>
    </citation>
    <scope>NUCLEOTIDE SEQUENCE [LARGE SCALE GENOMIC DNA]</scope>
    <source>
        <strain evidence="2">f. Nagariensis / Eve</strain>
    </source>
</reference>
<gene>
    <name evidence="1" type="ORF">VOLCADRAFT_91310</name>
</gene>
<dbReference type="GO" id="GO:0031593">
    <property type="term" value="F:polyubiquitin modification-dependent protein binding"/>
    <property type="evidence" value="ECO:0007669"/>
    <property type="project" value="TreeGrafter"/>
</dbReference>
<dbReference type="InParanoid" id="D8TWQ6"/>
<accession>D8TWQ6</accession>
<sequence length="286" mass="29632">MSRITTKGSSAIIAETLLGRCAGETVTTTTQHLRDYDDMATVTESRAAVTAAMCCATMCSFYDEVGELSGGSPAPASAAAVAASSGTSGFLRPSMRESAVTLALLRRQLRRRHDSQQAVLLLLVTTSSDHNGATLTWQFRCYQARLVKATGEMLMEPVELHVLNLGGHIGHTAYQELSAAASIMASTSQGTRPQQLPVQHVSMSSPTSSATAAAAAAATALPGADAAALAVLAAGARGQVAAMKQHCDALLSGLHELCGQAVAGEATVAALRRRRDALLAQLARTQ</sequence>
<dbReference type="EMBL" id="GL378341">
    <property type="protein sequence ID" value="EFJ48190.1"/>
    <property type="molecule type" value="Genomic_DNA"/>
</dbReference>
<dbReference type="InterPro" id="IPR023238">
    <property type="entry name" value="FAM175"/>
</dbReference>
<keyword evidence="2" id="KW-1185">Reference proteome</keyword>
<dbReference type="RefSeq" id="XP_002950875.1">
    <property type="nucleotide sequence ID" value="XM_002950829.1"/>
</dbReference>
<proteinExistence type="predicted"/>
<dbReference type="Proteomes" id="UP000001058">
    <property type="component" value="Unassembled WGS sequence"/>
</dbReference>
<evidence type="ECO:0000313" key="2">
    <source>
        <dbReference type="Proteomes" id="UP000001058"/>
    </source>
</evidence>